<reference evidence="1" key="1">
    <citation type="submission" date="2022-10" db="EMBL/GenBank/DDBJ databases">
        <title>Genome Sequence of Xylaria curta.</title>
        <authorList>
            <person name="Buettner E."/>
        </authorList>
    </citation>
    <scope>NUCLEOTIDE SEQUENCE</scope>
    <source>
        <strain evidence="1">Babe10</strain>
    </source>
</reference>
<sequence>MPSMTKWLKRLHRDGSDSSAQVPSTAADEHPQGLEVVYEGPGASLDIVAVHGLNGHREKTWTAANGVHWLRDLLPKDLPGVRVLTWGYDVNTHSSGRVSCQYLYDHALELVSDLTRKRKLTESVERPIIFVAHSLGGLVVKSALIHSDAARQGALREHRSIKTSTYGAIYIGTPHQGGSGVQLGRALVNIASIFIAADDRILKHLERDSEWLQQQLSQYNPISNEFVTKFAYETYETPTMLGHKILVVPKASAVVPGQADAEPIAIHADHINMVKFENVNRDYTKVSEILQIMTKDAGGKIQSRWEAEARVDNARKDTNTSLLTPHVFQARLPCYYIPIYRNNRFTGRDAILGELQERLFVNKESQKLALVGLGGVGKTQVALQLAYWVKETKPDYSIFWVPALSDESFEQAYAEIARRLDIQAKNDEDKKMLVRRYFESETAGDLFLIVDNVDDMELIFGSSDSPGGIDEYLPKSENASILYTTRSREVAVAVAGSDVVDLHEMDSKEALEFLKKSLINKQLLQDTVATETLFQELTCLPLAIAQAAAYLNQNQMSIKKYLSLLWNTEQDLVNLVSREFHDDTRYPGSQNAVATTWLVSFDQIRRANSNAADMLSFHVLRVGREYYNREWFDLLYGVGSCLRDDRRFKEAIVALEEVYKWTKQHLAEEDDDRLNMEHTLAIAYTDDRRIKDAIEMLEHIVAIGRKKELAGEGLSRLAYEHSLGSAYLIDRRIKEAIAIFERVVAMQQKTLAEEDNFRLTSEHELASAYLEN</sequence>
<comment type="caution">
    <text evidence="1">The sequence shown here is derived from an EMBL/GenBank/DDBJ whole genome shotgun (WGS) entry which is preliminary data.</text>
</comment>
<dbReference type="EMBL" id="JAPDGR010000044">
    <property type="protein sequence ID" value="KAJ2997857.1"/>
    <property type="molecule type" value="Genomic_DNA"/>
</dbReference>
<gene>
    <name evidence="1" type="ORF">NUW58_g514</name>
</gene>
<keyword evidence="2" id="KW-1185">Reference proteome</keyword>
<accession>A0ACC1PQR0</accession>
<proteinExistence type="predicted"/>
<evidence type="ECO:0000313" key="2">
    <source>
        <dbReference type="Proteomes" id="UP001143856"/>
    </source>
</evidence>
<evidence type="ECO:0000313" key="1">
    <source>
        <dbReference type="EMBL" id="KAJ2997857.1"/>
    </source>
</evidence>
<name>A0ACC1PQR0_9PEZI</name>
<protein>
    <submittedName>
        <fullName evidence="1">Uncharacterized protein</fullName>
    </submittedName>
</protein>
<organism evidence="1 2">
    <name type="scientific">Xylaria curta</name>
    <dbReference type="NCBI Taxonomy" id="42375"/>
    <lineage>
        <taxon>Eukaryota</taxon>
        <taxon>Fungi</taxon>
        <taxon>Dikarya</taxon>
        <taxon>Ascomycota</taxon>
        <taxon>Pezizomycotina</taxon>
        <taxon>Sordariomycetes</taxon>
        <taxon>Xylariomycetidae</taxon>
        <taxon>Xylariales</taxon>
        <taxon>Xylariaceae</taxon>
        <taxon>Xylaria</taxon>
    </lineage>
</organism>
<dbReference type="Proteomes" id="UP001143856">
    <property type="component" value="Unassembled WGS sequence"/>
</dbReference>